<dbReference type="Pfam" id="PF06201">
    <property type="entry name" value="PITH"/>
    <property type="match status" value="2"/>
</dbReference>
<evidence type="ECO:0000313" key="5">
    <source>
        <dbReference type="Proteomes" id="UP001214628"/>
    </source>
</evidence>
<dbReference type="InterPro" id="IPR010400">
    <property type="entry name" value="PITH_dom"/>
</dbReference>
<comment type="similarity">
    <text evidence="1">Belongs to the PITHD1 family.</text>
</comment>
<evidence type="ECO:0000256" key="1">
    <source>
        <dbReference type="ARBA" id="ARBA00025788"/>
    </source>
</evidence>
<dbReference type="GO" id="GO:0005737">
    <property type="term" value="C:cytoplasm"/>
    <property type="evidence" value="ECO:0007669"/>
    <property type="project" value="UniProtKB-ARBA"/>
</dbReference>
<dbReference type="Proteomes" id="UP001214628">
    <property type="component" value="Chromosome 3"/>
</dbReference>
<dbReference type="InterPro" id="IPR008979">
    <property type="entry name" value="Galactose-bd-like_sf"/>
</dbReference>
<dbReference type="Gene3D" id="2.60.120.470">
    <property type="entry name" value="PITH domain"/>
    <property type="match status" value="2"/>
</dbReference>
<proteinExistence type="inferred from homology"/>
<sequence>MQCGGDATALDRGDASSTGSSTAAYGDAHNLYTYIDRDKVYGLNIEPPESARNVIKPWDQRLSLEVWVESGVDDQRCTLFVNRPHGVDFEEAAAAISATPGRQLGPAGSGRPQADFSLLERTAGVTAYPLSVSRFAQTHSISVMLSDSPTQQTSRVFYLGFIGKALDLRQDSTIRHDVPAANSSTHAVDGVADKQGAASTPSVR</sequence>
<reference evidence="4" key="1">
    <citation type="submission" date="2023-02" db="EMBL/GenBank/DDBJ databases">
        <title>Mating type loci evolution in Malassezia.</title>
        <authorList>
            <person name="Coelho M.A."/>
        </authorList>
    </citation>
    <scope>NUCLEOTIDE SEQUENCE</scope>
    <source>
        <strain evidence="4">CBS 14136</strain>
    </source>
</reference>
<keyword evidence="5" id="KW-1185">Reference proteome</keyword>
<gene>
    <name evidence="4" type="ORF">MPSI1_002592</name>
</gene>
<evidence type="ECO:0000256" key="2">
    <source>
        <dbReference type="SAM" id="MobiDB-lite"/>
    </source>
</evidence>
<dbReference type="PANTHER" id="PTHR12175">
    <property type="entry name" value="AD039 HT014 THIOREDOXIN FAMILY TRP26"/>
    <property type="match status" value="1"/>
</dbReference>
<feature type="region of interest" description="Disordered" evidence="2">
    <location>
        <begin position="180"/>
        <end position="204"/>
    </location>
</feature>
<protein>
    <recommendedName>
        <fullName evidence="3">PITH domain-containing protein</fullName>
    </recommendedName>
</protein>
<dbReference type="InterPro" id="IPR045099">
    <property type="entry name" value="PITH1-like"/>
</dbReference>
<evidence type="ECO:0000313" key="4">
    <source>
        <dbReference type="EMBL" id="WFD43927.1"/>
    </source>
</evidence>
<feature type="region of interest" description="Disordered" evidence="2">
    <location>
        <begin position="1"/>
        <end position="22"/>
    </location>
</feature>
<evidence type="ECO:0000259" key="3">
    <source>
        <dbReference type="Pfam" id="PF06201"/>
    </source>
</evidence>
<dbReference type="AlphaFoldDB" id="A0AAF0FG33"/>
<dbReference type="SUPFAM" id="SSF49785">
    <property type="entry name" value="Galactose-binding domain-like"/>
    <property type="match status" value="1"/>
</dbReference>
<feature type="domain" description="PITH" evidence="3">
    <location>
        <begin position="26"/>
        <end position="75"/>
    </location>
</feature>
<dbReference type="PANTHER" id="PTHR12175:SF1">
    <property type="entry name" value="PITH DOMAIN-CONTAINING PROTEIN 1"/>
    <property type="match status" value="1"/>
</dbReference>
<name>A0AAF0FG33_9BASI</name>
<dbReference type="InterPro" id="IPR037047">
    <property type="entry name" value="PITH_dom_sf"/>
</dbReference>
<organism evidence="4 5">
    <name type="scientific">Malassezia psittaci</name>
    <dbReference type="NCBI Taxonomy" id="1821823"/>
    <lineage>
        <taxon>Eukaryota</taxon>
        <taxon>Fungi</taxon>
        <taxon>Dikarya</taxon>
        <taxon>Basidiomycota</taxon>
        <taxon>Ustilaginomycotina</taxon>
        <taxon>Malasseziomycetes</taxon>
        <taxon>Malasseziales</taxon>
        <taxon>Malasseziaceae</taxon>
        <taxon>Malassezia</taxon>
    </lineage>
</organism>
<dbReference type="GO" id="GO:0005634">
    <property type="term" value="C:nucleus"/>
    <property type="evidence" value="ECO:0007669"/>
    <property type="project" value="TreeGrafter"/>
</dbReference>
<dbReference type="EMBL" id="CP118377">
    <property type="protein sequence ID" value="WFD43927.1"/>
    <property type="molecule type" value="Genomic_DNA"/>
</dbReference>
<feature type="domain" description="PITH" evidence="3">
    <location>
        <begin position="77"/>
        <end position="171"/>
    </location>
</feature>
<accession>A0AAF0FG33</accession>